<keyword evidence="2" id="KW-1185">Reference proteome</keyword>
<dbReference type="Gene3D" id="3.40.1110.10">
    <property type="entry name" value="Calcium-transporting ATPase, cytoplasmic domain N"/>
    <property type="match status" value="1"/>
</dbReference>
<evidence type="ECO:0000313" key="1">
    <source>
        <dbReference type="EMBL" id="KAK9110429.1"/>
    </source>
</evidence>
<dbReference type="GO" id="GO:0045332">
    <property type="term" value="P:phospholipid translocation"/>
    <property type="evidence" value="ECO:0007669"/>
    <property type="project" value="TreeGrafter"/>
</dbReference>
<reference evidence="1 2" key="1">
    <citation type="submission" date="2024-01" db="EMBL/GenBank/DDBJ databases">
        <title>Genome assemblies of Stephania.</title>
        <authorList>
            <person name="Yang L."/>
        </authorList>
    </citation>
    <scope>NUCLEOTIDE SEQUENCE [LARGE SCALE GENOMIC DNA]</scope>
    <source>
        <strain evidence="1">QJT</strain>
        <tissue evidence="1">Leaf</tissue>
    </source>
</reference>
<proteinExistence type="predicted"/>
<dbReference type="SUPFAM" id="SSF56784">
    <property type="entry name" value="HAD-like"/>
    <property type="match status" value="1"/>
</dbReference>
<dbReference type="GO" id="GO:0005886">
    <property type="term" value="C:plasma membrane"/>
    <property type="evidence" value="ECO:0007669"/>
    <property type="project" value="TreeGrafter"/>
</dbReference>
<organism evidence="1 2">
    <name type="scientific">Stephania japonica</name>
    <dbReference type="NCBI Taxonomy" id="461633"/>
    <lineage>
        <taxon>Eukaryota</taxon>
        <taxon>Viridiplantae</taxon>
        <taxon>Streptophyta</taxon>
        <taxon>Embryophyta</taxon>
        <taxon>Tracheophyta</taxon>
        <taxon>Spermatophyta</taxon>
        <taxon>Magnoliopsida</taxon>
        <taxon>Ranunculales</taxon>
        <taxon>Menispermaceae</taxon>
        <taxon>Menispermoideae</taxon>
        <taxon>Cissampelideae</taxon>
        <taxon>Stephania</taxon>
    </lineage>
</organism>
<gene>
    <name evidence="1" type="ORF">Sjap_018489</name>
</gene>
<sequence length="191" mass="21456">MSVIIQDEEGKFFLLCKGADSIIFDRLSNDGKMYEEDTRKHLNEYGEAGLRTLALAYKRLEESEYLAWNDEFQKAKTTVGQNREALLEDISDVMENNLILVGATAVEDKLQKGVPQCIDKLAQAGLKLWVLTGDKMETAINIGYACSLLRQGMKQICITTVATDTAEDAKKVLSFYYLGKVLSFESEYISK</sequence>
<protein>
    <recommendedName>
        <fullName evidence="3">Phospholipid-transporting ATPase</fullName>
    </recommendedName>
</protein>
<evidence type="ECO:0008006" key="3">
    <source>
        <dbReference type="Google" id="ProtNLM"/>
    </source>
</evidence>
<dbReference type="AlphaFoldDB" id="A0AAP0I841"/>
<dbReference type="InterPro" id="IPR023299">
    <property type="entry name" value="ATPase_P-typ_cyto_dom_N"/>
</dbReference>
<dbReference type="InterPro" id="IPR023214">
    <property type="entry name" value="HAD_sf"/>
</dbReference>
<name>A0AAP0I841_9MAGN</name>
<dbReference type="EMBL" id="JBBNAE010000007">
    <property type="protein sequence ID" value="KAK9110429.1"/>
    <property type="molecule type" value="Genomic_DNA"/>
</dbReference>
<dbReference type="PANTHER" id="PTHR24092">
    <property type="entry name" value="PROBABLE PHOSPHOLIPID-TRANSPORTING ATPASE"/>
    <property type="match status" value="1"/>
</dbReference>
<evidence type="ECO:0000313" key="2">
    <source>
        <dbReference type="Proteomes" id="UP001417504"/>
    </source>
</evidence>
<dbReference type="SUPFAM" id="SSF81660">
    <property type="entry name" value="Metal cation-transporting ATPase, ATP-binding domain N"/>
    <property type="match status" value="1"/>
</dbReference>
<dbReference type="InterPro" id="IPR036412">
    <property type="entry name" value="HAD-like_sf"/>
</dbReference>
<dbReference type="GO" id="GO:0000166">
    <property type="term" value="F:nucleotide binding"/>
    <property type="evidence" value="ECO:0007669"/>
    <property type="project" value="InterPro"/>
</dbReference>
<dbReference type="Proteomes" id="UP001417504">
    <property type="component" value="Unassembled WGS sequence"/>
</dbReference>
<dbReference type="Gene3D" id="3.40.50.1000">
    <property type="entry name" value="HAD superfamily/HAD-like"/>
    <property type="match status" value="1"/>
</dbReference>
<dbReference type="Pfam" id="PF13246">
    <property type="entry name" value="Cation_ATPase"/>
    <property type="match status" value="1"/>
</dbReference>
<comment type="caution">
    <text evidence="1">The sequence shown here is derived from an EMBL/GenBank/DDBJ whole genome shotgun (WGS) entry which is preliminary data.</text>
</comment>
<dbReference type="GO" id="GO:0140326">
    <property type="term" value="F:ATPase-coupled intramembrane lipid transporter activity"/>
    <property type="evidence" value="ECO:0007669"/>
    <property type="project" value="TreeGrafter"/>
</dbReference>
<accession>A0AAP0I841</accession>
<dbReference type="PANTHER" id="PTHR24092:SF150">
    <property type="entry name" value="PHOSPHOLIPID-TRANSPORTING ATPASE"/>
    <property type="match status" value="1"/>
</dbReference>